<evidence type="ECO:0000313" key="1">
    <source>
        <dbReference type="EMBL" id="QJA48251.1"/>
    </source>
</evidence>
<sequence>MNFNDLTIGQAKQLADMFTKDTDPGPWEIGANYLIRTVTMTLTGRLVSVYPQELMLQDAAWIADTGRFANAVEMSSFEEVEPFPEGRIVGVGRGAVVDFCKITTLPRSQK</sequence>
<dbReference type="EMBL" id="MT144627">
    <property type="protein sequence ID" value="QJH95718.1"/>
    <property type="molecule type" value="Genomic_DNA"/>
</dbReference>
<organism evidence="1">
    <name type="scientific">viral metagenome</name>
    <dbReference type="NCBI Taxonomy" id="1070528"/>
    <lineage>
        <taxon>unclassified sequences</taxon>
        <taxon>metagenomes</taxon>
        <taxon>organismal metagenomes</taxon>
    </lineage>
</organism>
<evidence type="ECO:0000313" key="2">
    <source>
        <dbReference type="EMBL" id="QJH95718.1"/>
    </source>
</evidence>
<gene>
    <name evidence="1" type="ORF">TM448A00882_0006</name>
    <name evidence="2" type="ORF">TM448B00508_0032</name>
</gene>
<protein>
    <submittedName>
        <fullName evidence="1">Uncharacterized protein</fullName>
    </submittedName>
</protein>
<dbReference type="EMBL" id="MT144077">
    <property type="protein sequence ID" value="QJA48251.1"/>
    <property type="molecule type" value="Genomic_DNA"/>
</dbReference>
<proteinExistence type="predicted"/>
<accession>A0A6H1ZLD6</accession>
<name>A0A6H1ZLD6_9ZZZZ</name>
<dbReference type="AlphaFoldDB" id="A0A6H1ZLD6"/>
<reference evidence="1" key="1">
    <citation type="submission" date="2020-03" db="EMBL/GenBank/DDBJ databases">
        <title>The deep terrestrial virosphere.</title>
        <authorList>
            <person name="Holmfeldt K."/>
            <person name="Nilsson E."/>
            <person name="Simone D."/>
            <person name="Lopez-Fernandez M."/>
            <person name="Wu X."/>
            <person name="de Brujin I."/>
            <person name="Lundin D."/>
            <person name="Andersson A."/>
            <person name="Bertilsson S."/>
            <person name="Dopson M."/>
        </authorList>
    </citation>
    <scope>NUCLEOTIDE SEQUENCE</scope>
    <source>
        <strain evidence="1">TM448A00882</strain>
        <strain evidence="2">TM448B00508</strain>
    </source>
</reference>